<accession>A0A3Q3LG12</accession>
<dbReference type="GeneTree" id="ENSGT01040000244436"/>
<reference evidence="1" key="2">
    <citation type="submission" date="2025-09" db="UniProtKB">
        <authorList>
            <consortium name="Ensembl"/>
        </authorList>
    </citation>
    <scope>IDENTIFICATION</scope>
</reference>
<dbReference type="Proteomes" id="UP000261640">
    <property type="component" value="Unplaced"/>
</dbReference>
<reference evidence="1" key="1">
    <citation type="submission" date="2025-08" db="UniProtKB">
        <authorList>
            <consortium name="Ensembl"/>
        </authorList>
    </citation>
    <scope>IDENTIFICATION</scope>
</reference>
<evidence type="ECO:0000313" key="2">
    <source>
        <dbReference type="Proteomes" id="UP000261640"/>
    </source>
</evidence>
<dbReference type="AlphaFoldDB" id="A0A3Q3LG12"/>
<keyword evidence="2" id="KW-1185">Reference proteome</keyword>
<dbReference type="Ensembl" id="ENSMAMT00000008992.2">
    <property type="protein sequence ID" value="ENSMAMP00000008766.1"/>
    <property type="gene ID" value="ENSMAMG00000005929.2"/>
</dbReference>
<sequence length="127" mass="14580">TGERDMQKGKEDRGGKDRTVHYTYGVRNWTLNEKGKGGRCMTEEGRVEKREFDAGFSTCCEVTVHLDGVSYAALVWINPVFTCERNTGVRHTQWYEDCPDDSQYGNLLQKFSSRRISIVELKTVFTT</sequence>
<dbReference type="InParanoid" id="A0A3Q3LG12"/>
<evidence type="ECO:0000313" key="1">
    <source>
        <dbReference type="Ensembl" id="ENSMAMP00000008766.1"/>
    </source>
</evidence>
<proteinExistence type="predicted"/>
<name>A0A3Q3LG12_9TELE</name>
<organism evidence="1 2">
    <name type="scientific">Mastacembelus armatus</name>
    <name type="common">zig-zag eel</name>
    <dbReference type="NCBI Taxonomy" id="205130"/>
    <lineage>
        <taxon>Eukaryota</taxon>
        <taxon>Metazoa</taxon>
        <taxon>Chordata</taxon>
        <taxon>Craniata</taxon>
        <taxon>Vertebrata</taxon>
        <taxon>Euteleostomi</taxon>
        <taxon>Actinopterygii</taxon>
        <taxon>Neopterygii</taxon>
        <taxon>Teleostei</taxon>
        <taxon>Neoteleostei</taxon>
        <taxon>Acanthomorphata</taxon>
        <taxon>Anabantaria</taxon>
        <taxon>Synbranchiformes</taxon>
        <taxon>Mastacembelidae</taxon>
        <taxon>Mastacembelus</taxon>
    </lineage>
</organism>
<protein>
    <submittedName>
        <fullName evidence="1">Uncharacterized protein</fullName>
    </submittedName>
</protein>